<dbReference type="AlphaFoldDB" id="A0A975IY48"/>
<evidence type="ECO:0000256" key="1">
    <source>
        <dbReference type="ARBA" id="ARBA00022660"/>
    </source>
</evidence>
<protein>
    <submittedName>
        <fullName evidence="5">Cbb3-type cytochrome c oxidase subunit I</fullName>
    </submittedName>
</protein>
<dbReference type="SUPFAM" id="SSF81442">
    <property type="entry name" value="Cytochrome c oxidase subunit I-like"/>
    <property type="match status" value="1"/>
</dbReference>
<evidence type="ECO:0000256" key="2">
    <source>
        <dbReference type="SAM" id="MobiDB-lite"/>
    </source>
</evidence>
<feature type="transmembrane region" description="Helical" evidence="3">
    <location>
        <begin position="245"/>
        <end position="262"/>
    </location>
</feature>
<evidence type="ECO:0000259" key="4">
    <source>
        <dbReference type="PROSITE" id="PS50855"/>
    </source>
</evidence>
<dbReference type="Proteomes" id="UP000676169">
    <property type="component" value="Chromosome"/>
</dbReference>
<evidence type="ECO:0000313" key="5">
    <source>
        <dbReference type="EMBL" id="QUE49862.1"/>
    </source>
</evidence>
<evidence type="ECO:0000256" key="3">
    <source>
        <dbReference type="SAM" id="Phobius"/>
    </source>
</evidence>
<keyword evidence="3" id="KW-1133">Transmembrane helix</keyword>
<feature type="domain" description="Cytochrome oxidase subunit I profile" evidence="4">
    <location>
        <begin position="31"/>
        <end position="499"/>
    </location>
</feature>
<feature type="transmembrane region" description="Helical" evidence="3">
    <location>
        <begin position="27"/>
        <end position="50"/>
    </location>
</feature>
<feature type="transmembrane region" description="Helical" evidence="3">
    <location>
        <begin position="174"/>
        <end position="195"/>
    </location>
</feature>
<sequence>MSQDTTNTPDKDAILRASIDRSLRHPVMFFFTSAAAWLAVSILLGLISSIKIHSPGFLSCAGWLTYGRVFPSHINTLIYGWGAQAAFGTIIWLMSRLSRQQCRAAGLILTAGHVWNFTVLCGTVGILAGFGTGMPWMEFPAFAWPVLFITYTAICVWSLVQFKVRPEGHTYVSQWYVLAAMVWFPWVFLTANVILHCMPGHPVMAAGVNAWYRSALLLLFFVPVGTGAAYYLIPKVTGRPVMSYTLAKIGFWSLAIIAPWAGMQKLAGAPLPYFLPYLGAAATILCAIPSFANAFNLISTAARSGETVVHSPTLRFTLGGLIGLATFGVACVILNLNSTLPLSQFTLSGYGFDLLGIYGFFSMVMFGAIYFIVPRITRREWLSRRLIKWHFLFSSYGLAIVVLVALFGGLMQGVGQEEFRSNWQFVAERAFPYAIFMTFAWIGILLSNIWFFLHLTLMWLRLGRRSSHPTLLLDGHHGSPHGPEGDIDNAGPGHASAAH</sequence>
<organism evidence="5 6">
    <name type="scientific">Luteolibacter ambystomatis</name>
    <dbReference type="NCBI Taxonomy" id="2824561"/>
    <lineage>
        <taxon>Bacteria</taxon>
        <taxon>Pseudomonadati</taxon>
        <taxon>Verrucomicrobiota</taxon>
        <taxon>Verrucomicrobiia</taxon>
        <taxon>Verrucomicrobiales</taxon>
        <taxon>Verrucomicrobiaceae</taxon>
        <taxon>Luteolibacter</taxon>
    </lineage>
</organism>
<keyword evidence="3" id="KW-0812">Transmembrane</keyword>
<feature type="transmembrane region" description="Helical" evidence="3">
    <location>
        <begin position="316"/>
        <end position="336"/>
    </location>
</feature>
<dbReference type="InterPro" id="IPR023616">
    <property type="entry name" value="Cyt_c_oxase-like_su1_dom"/>
</dbReference>
<keyword evidence="1" id="KW-0249">Electron transport</keyword>
<dbReference type="InterPro" id="IPR000883">
    <property type="entry name" value="Cyt_C_Oxase_1"/>
</dbReference>
<dbReference type="KEGG" id="lamb:KBB96_13390"/>
<feature type="transmembrane region" description="Helical" evidence="3">
    <location>
        <begin position="389"/>
        <end position="411"/>
    </location>
</feature>
<dbReference type="GO" id="GO:0020037">
    <property type="term" value="F:heme binding"/>
    <property type="evidence" value="ECO:0007669"/>
    <property type="project" value="InterPro"/>
</dbReference>
<feature type="transmembrane region" description="Helical" evidence="3">
    <location>
        <begin position="105"/>
        <end position="130"/>
    </location>
</feature>
<feature type="region of interest" description="Disordered" evidence="2">
    <location>
        <begin position="478"/>
        <end position="499"/>
    </location>
</feature>
<feature type="transmembrane region" description="Helical" evidence="3">
    <location>
        <begin position="274"/>
        <end position="295"/>
    </location>
</feature>
<feature type="transmembrane region" description="Helical" evidence="3">
    <location>
        <begin position="431"/>
        <end position="460"/>
    </location>
</feature>
<dbReference type="PROSITE" id="PS50855">
    <property type="entry name" value="COX1"/>
    <property type="match status" value="1"/>
</dbReference>
<proteinExistence type="predicted"/>
<dbReference type="Gene3D" id="1.20.210.10">
    <property type="entry name" value="Cytochrome c oxidase-like, subunit I domain"/>
    <property type="match status" value="1"/>
</dbReference>
<dbReference type="GO" id="GO:0004129">
    <property type="term" value="F:cytochrome-c oxidase activity"/>
    <property type="evidence" value="ECO:0007669"/>
    <property type="project" value="InterPro"/>
</dbReference>
<feature type="transmembrane region" description="Helical" evidence="3">
    <location>
        <begin position="142"/>
        <end position="162"/>
    </location>
</feature>
<keyword evidence="6" id="KW-1185">Reference proteome</keyword>
<reference evidence="5" key="1">
    <citation type="submission" date="2021-04" db="EMBL/GenBank/DDBJ databases">
        <title>Luteolibacter sp. 32A isolated from the skin of an Anderson's salamander (Ambystoma andersonii).</title>
        <authorList>
            <person name="Spergser J."/>
            <person name="Busse H.-J."/>
        </authorList>
    </citation>
    <scope>NUCLEOTIDE SEQUENCE</scope>
    <source>
        <strain evidence="5">32A</strain>
    </source>
</reference>
<dbReference type="RefSeq" id="WP_211629951.1">
    <property type="nucleotide sequence ID" value="NZ_CP073100.1"/>
</dbReference>
<gene>
    <name evidence="5" type="ORF">KBB96_13390</name>
</gene>
<dbReference type="InterPro" id="IPR036927">
    <property type="entry name" value="Cyt_c_oxase-like_su1_sf"/>
</dbReference>
<feature type="transmembrane region" description="Helical" evidence="3">
    <location>
        <begin position="215"/>
        <end position="233"/>
    </location>
</feature>
<keyword evidence="1" id="KW-0679">Respiratory chain</keyword>
<name>A0A975IY48_9BACT</name>
<keyword evidence="3" id="KW-0472">Membrane</keyword>
<dbReference type="Pfam" id="PF00115">
    <property type="entry name" value="COX1"/>
    <property type="match status" value="1"/>
</dbReference>
<accession>A0A975IY48</accession>
<dbReference type="GO" id="GO:0009060">
    <property type="term" value="P:aerobic respiration"/>
    <property type="evidence" value="ECO:0007669"/>
    <property type="project" value="InterPro"/>
</dbReference>
<dbReference type="GO" id="GO:0016020">
    <property type="term" value="C:membrane"/>
    <property type="evidence" value="ECO:0007669"/>
    <property type="project" value="InterPro"/>
</dbReference>
<evidence type="ECO:0000313" key="6">
    <source>
        <dbReference type="Proteomes" id="UP000676169"/>
    </source>
</evidence>
<dbReference type="EMBL" id="CP073100">
    <property type="protein sequence ID" value="QUE49862.1"/>
    <property type="molecule type" value="Genomic_DNA"/>
</dbReference>
<keyword evidence="1" id="KW-0813">Transport</keyword>
<feature type="transmembrane region" description="Helical" evidence="3">
    <location>
        <begin position="356"/>
        <end position="377"/>
    </location>
</feature>
<feature type="transmembrane region" description="Helical" evidence="3">
    <location>
        <begin position="70"/>
        <end position="93"/>
    </location>
</feature>